<dbReference type="PANTHER" id="PTHR45036:SF8">
    <property type="entry name" value="METHYLTRANSFERASE-LIKE PROTEIN 7A"/>
    <property type="match status" value="1"/>
</dbReference>
<dbReference type="CDD" id="cd02440">
    <property type="entry name" value="AdoMet_MTases"/>
    <property type="match status" value="1"/>
</dbReference>
<reference evidence="3" key="1">
    <citation type="submission" date="2025-08" db="UniProtKB">
        <authorList>
            <consortium name="RefSeq"/>
        </authorList>
    </citation>
    <scope>IDENTIFICATION</scope>
    <source>
        <tissue evidence="3">Gonad</tissue>
    </source>
</reference>
<dbReference type="RefSeq" id="XP_019621477.1">
    <property type="nucleotide sequence ID" value="XM_019765918.1"/>
</dbReference>
<dbReference type="Pfam" id="PF08241">
    <property type="entry name" value="Methyltransf_11"/>
    <property type="match status" value="1"/>
</dbReference>
<dbReference type="AlphaFoldDB" id="A0A6P4YS62"/>
<name>A0A6P4YS62_BRABE</name>
<dbReference type="InterPro" id="IPR013216">
    <property type="entry name" value="Methyltransf_11"/>
</dbReference>
<dbReference type="SUPFAM" id="SSF53335">
    <property type="entry name" value="S-adenosyl-L-methionine-dependent methyltransferases"/>
    <property type="match status" value="1"/>
</dbReference>
<dbReference type="InterPro" id="IPR052356">
    <property type="entry name" value="Thiol_S-MT"/>
</dbReference>
<dbReference type="OrthoDB" id="416496at2759"/>
<keyword evidence="2" id="KW-1185">Reference proteome</keyword>
<dbReference type="GeneID" id="109467833"/>
<accession>A0A6P4YS62</accession>
<dbReference type="Proteomes" id="UP000515135">
    <property type="component" value="Unplaced"/>
</dbReference>
<protein>
    <submittedName>
        <fullName evidence="3">Methyltransferase-like protein 7A</fullName>
    </submittedName>
</protein>
<dbReference type="Gene3D" id="3.40.50.150">
    <property type="entry name" value="Vaccinia Virus protein VP39"/>
    <property type="match status" value="1"/>
</dbReference>
<gene>
    <name evidence="3" type="primary">LOC109467833</name>
</gene>
<feature type="domain" description="Methyltransferase type 11" evidence="1">
    <location>
        <begin position="86"/>
        <end position="182"/>
    </location>
</feature>
<evidence type="ECO:0000313" key="3">
    <source>
        <dbReference type="RefSeq" id="XP_019621477.1"/>
    </source>
</evidence>
<dbReference type="GO" id="GO:0008757">
    <property type="term" value="F:S-adenosylmethionine-dependent methyltransferase activity"/>
    <property type="evidence" value="ECO:0007669"/>
    <property type="project" value="InterPro"/>
</dbReference>
<evidence type="ECO:0000259" key="1">
    <source>
        <dbReference type="Pfam" id="PF08241"/>
    </source>
</evidence>
<dbReference type="KEGG" id="bbel:109467833"/>
<evidence type="ECO:0000313" key="2">
    <source>
        <dbReference type="Proteomes" id="UP000515135"/>
    </source>
</evidence>
<organism evidence="2 3">
    <name type="scientific">Branchiostoma belcheri</name>
    <name type="common">Amphioxus</name>
    <dbReference type="NCBI Taxonomy" id="7741"/>
    <lineage>
        <taxon>Eukaryota</taxon>
        <taxon>Metazoa</taxon>
        <taxon>Chordata</taxon>
        <taxon>Cephalochordata</taxon>
        <taxon>Leptocardii</taxon>
        <taxon>Amphioxiformes</taxon>
        <taxon>Branchiostomatidae</taxon>
        <taxon>Branchiostoma</taxon>
    </lineage>
</organism>
<proteinExistence type="predicted"/>
<dbReference type="InterPro" id="IPR029063">
    <property type="entry name" value="SAM-dependent_MTases_sf"/>
</dbReference>
<dbReference type="PANTHER" id="PTHR45036">
    <property type="entry name" value="METHYLTRANSFERASE LIKE 7B"/>
    <property type="match status" value="1"/>
</dbReference>
<sequence>MSTGRRYMASVLRRLAVPATLIPLSVPVGLYAFAKLNPEKTTAYAKPVFLWLCAKLKTFHQERFCVLKEDVFSGLKKQDGRNLQVLEIGPGKGANFEYFPPRTSVIAVDPNIEFAQELEENSKQYPDVKVTKFVVAGAEDMSAVAEGSVDAVVCTLALCSVQDVDAVLGEVKRVLKPGGKFYYFEHVRHPSRTRTQYLQQLFNPVFYSLGGGCNLTRETWKNIDKAGFSDVKYKMEDNVRPKFIFHMLYGTATK</sequence>